<proteinExistence type="inferred from homology"/>
<evidence type="ECO:0000313" key="8">
    <source>
        <dbReference type="EMBL" id="SYZ32663.1"/>
    </source>
</evidence>
<dbReference type="GO" id="GO:0004540">
    <property type="term" value="F:RNA nuclease activity"/>
    <property type="evidence" value="ECO:0007669"/>
    <property type="project" value="InterPro"/>
</dbReference>
<gene>
    <name evidence="7" type="ORF">D7U36_03145</name>
    <name evidence="8" type="ORF">PROPAUS_0552</name>
</gene>
<dbReference type="GO" id="GO:0016787">
    <property type="term" value="F:hydrolase activity"/>
    <property type="evidence" value="ECO:0007669"/>
    <property type="project" value="UniProtKB-KW"/>
</dbReference>
<keyword evidence="2" id="KW-1277">Toxin-antitoxin system</keyword>
<comment type="similarity">
    <text evidence="6">Belongs to the HepT RNase toxin family.</text>
</comment>
<dbReference type="PANTHER" id="PTHR34139:SF1">
    <property type="entry name" value="RNASE MJ1380-RELATED"/>
    <property type="match status" value="1"/>
</dbReference>
<evidence type="ECO:0000313" key="9">
    <source>
        <dbReference type="Proteomes" id="UP000263928"/>
    </source>
</evidence>
<evidence type="ECO:0000313" key="7">
    <source>
        <dbReference type="EMBL" id="RLP11877.1"/>
    </source>
</evidence>
<dbReference type="GO" id="GO:0110001">
    <property type="term" value="C:toxin-antitoxin complex"/>
    <property type="evidence" value="ECO:0007669"/>
    <property type="project" value="InterPro"/>
</dbReference>
<accession>A0A383S481</accession>
<keyword evidence="3" id="KW-0540">Nuclease</keyword>
<dbReference type="InterPro" id="IPR051813">
    <property type="entry name" value="HepT_RNase_toxin"/>
</dbReference>
<dbReference type="InterPro" id="IPR008201">
    <property type="entry name" value="HepT-like"/>
</dbReference>
<keyword evidence="5" id="KW-0378">Hydrolase</keyword>
<evidence type="ECO:0000256" key="6">
    <source>
        <dbReference type="ARBA" id="ARBA00024207"/>
    </source>
</evidence>
<sequence>MRRPEYLYVHEMRAAAARIVDIVGASDLQEPERERDRVDALLWNYTVLGEAAASLSQEFREQHAGIVWRRPIGLRNRIVHGYWSIDTEILIVTAKNDLPGLLEQLDELLICLEQDP</sequence>
<evidence type="ECO:0000313" key="10">
    <source>
        <dbReference type="Proteomes" id="UP000279336"/>
    </source>
</evidence>
<dbReference type="OrthoDB" id="159782at2"/>
<reference evidence="9" key="2">
    <citation type="submission" date="2018-08" db="EMBL/GenBank/DDBJ databases">
        <authorList>
            <person name="Hornung B."/>
        </authorList>
    </citation>
    <scope>NUCLEOTIDE SEQUENCE [LARGE SCALE GENOMIC DNA]</scope>
</reference>
<evidence type="ECO:0000256" key="3">
    <source>
        <dbReference type="ARBA" id="ARBA00022722"/>
    </source>
</evidence>
<keyword evidence="4" id="KW-0547">Nucleotide-binding</keyword>
<dbReference type="InterPro" id="IPR037038">
    <property type="entry name" value="HepT-like_sf"/>
</dbReference>
<keyword evidence="1" id="KW-0597">Phosphoprotein</keyword>
<keyword evidence="9" id="KW-1185">Reference proteome</keyword>
<dbReference type="GO" id="GO:0000166">
    <property type="term" value="F:nucleotide binding"/>
    <property type="evidence" value="ECO:0007669"/>
    <property type="project" value="UniProtKB-KW"/>
</dbReference>
<organism evidence="8 9">
    <name type="scientific">Propionibacterium australiense</name>
    <dbReference type="NCBI Taxonomy" id="119981"/>
    <lineage>
        <taxon>Bacteria</taxon>
        <taxon>Bacillati</taxon>
        <taxon>Actinomycetota</taxon>
        <taxon>Actinomycetes</taxon>
        <taxon>Propionibacteriales</taxon>
        <taxon>Propionibacteriaceae</taxon>
        <taxon>Propionibacterium</taxon>
    </lineage>
</organism>
<evidence type="ECO:0000256" key="4">
    <source>
        <dbReference type="ARBA" id="ARBA00022741"/>
    </source>
</evidence>
<evidence type="ECO:0000256" key="2">
    <source>
        <dbReference type="ARBA" id="ARBA00022649"/>
    </source>
</evidence>
<dbReference type="Pfam" id="PF01934">
    <property type="entry name" value="HepT-like"/>
    <property type="match status" value="1"/>
</dbReference>
<reference evidence="7 10" key="3">
    <citation type="submission" date="2018-10" db="EMBL/GenBank/DDBJ databases">
        <title>Propionibacterium australiense Genome Sequencing and Assembly.</title>
        <authorList>
            <person name="Bernier A.-M."/>
            <person name="Bernard K."/>
        </authorList>
    </citation>
    <scope>NUCLEOTIDE SEQUENCE [LARGE SCALE GENOMIC DNA]</scope>
    <source>
        <strain evidence="7 10">NML98A078</strain>
    </source>
</reference>
<dbReference type="EMBL" id="RCIW01000004">
    <property type="protein sequence ID" value="RLP11877.1"/>
    <property type="molecule type" value="Genomic_DNA"/>
</dbReference>
<reference evidence="8" key="1">
    <citation type="submission" date="2018-08" db="EMBL/GenBank/DDBJ databases">
        <authorList>
            <person name="Ferrada E.E."/>
            <person name="Latorre B.A."/>
        </authorList>
    </citation>
    <scope>NUCLEOTIDE SEQUENCE [LARGE SCALE GENOMIC DNA]</scope>
    <source>
        <strain evidence="8">Propionibacterium_australiense1</strain>
    </source>
</reference>
<protein>
    <submittedName>
        <fullName evidence="7">DUF86 domain-containing protein</fullName>
    </submittedName>
</protein>
<dbReference type="Proteomes" id="UP000279336">
    <property type="component" value="Unassembled WGS sequence"/>
</dbReference>
<name>A0A383S481_9ACTN</name>
<dbReference type="Proteomes" id="UP000263928">
    <property type="component" value="Unassembled WGS sequence"/>
</dbReference>
<dbReference type="AlphaFoldDB" id="A0A383S481"/>
<dbReference type="EMBL" id="UNQJ01000002">
    <property type="protein sequence ID" value="SYZ32663.1"/>
    <property type="molecule type" value="Genomic_DNA"/>
</dbReference>
<dbReference type="PANTHER" id="PTHR34139">
    <property type="entry name" value="UPF0331 PROTEIN MJ0127"/>
    <property type="match status" value="1"/>
</dbReference>
<dbReference type="Gene3D" id="1.20.120.580">
    <property type="entry name" value="bsu32300-like"/>
    <property type="match status" value="1"/>
</dbReference>
<evidence type="ECO:0000256" key="5">
    <source>
        <dbReference type="ARBA" id="ARBA00022801"/>
    </source>
</evidence>
<evidence type="ECO:0000256" key="1">
    <source>
        <dbReference type="ARBA" id="ARBA00022553"/>
    </source>
</evidence>